<proteinExistence type="predicted"/>
<reference evidence="1" key="1">
    <citation type="submission" date="2023-03" db="EMBL/GenBank/DDBJ databases">
        <title>Chromosome-level genomes of two armyworms, Mythimna separata and Mythimna loreyi, provide insights into the biosynthesis and reception of sex pheromones.</title>
        <authorList>
            <person name="Zhao H."/>
        </authorList>
    </citation>
    <scope>NUCLEOTIDE SEQUENCE</scope>
    <source>
        <strain evidence="1">BeijingLab</strain>
    </source>
</reference>
<protein>
    <submittedName>
        <fullName evidence="1">Uncharacterized protein</fullName>
    </submittedName>
</protein>
<evidence type="ECO:0000313" key="2">
    <source>
        <dbReference type="Proteomes" id="UP001231649"/>
    </source>
</evidence>
<dbReference type="EMBL" id="CM056785">
    <property type="protein sequence ID" value="KAJ8728208.1"/>
    <property type="molecule type" value="Genomic_DNA"/>
</dbReference>
<keyword evidence="2" id="KW-1185">Reference proteome</keyword>
<sequence>MRSVSIVLLLGAVAMASAAPQTVKPHYDVSNAKALFEDFIKEYNRQYKDEADKEAHFKAFVESLEKINKLNDDESSTATFGINKFADYTEEERKNMFGLKSPNN</sequence>
<gene>
    <name evidence="1" type="ORF">PYW08_016593</name>
</gene>
<organism evidence="1 2">
    <name type="scientific">Mythimna loreyi</name>
    <dbReference type="NCBI Taxonomy" id="667449"/>
    <lineage>
        <taxon>Eukaryota</taxon>
        <taxon>Metazoa</taxon>
        <taxon>Ecdysozoa</taxon>
        <taxon>Arthropoda</taxon>
        <taxon>Hexapoda</taxon>
        <taxon>Insecta</taxon>
        <taxon>Pterygota</taxon>
        <taxon>Neoptera</taxon>
        <taxon>Endopterygota</taxon>
        <taxon>Lepidoptera</taxon>
        <taxon>Glossata</taxon>
        <taxon>Ditrysia</taxon>
        <taxon>Noctuoidea</taxon>
        <taxon>Noctuidae</taxon>
        <taxon>Noctuinae</taxon>
        <taxon>Hadenini</taxon>
        <taxon>Mythimna</taxon>
    </lineage>
</organism>
<comment type="caution">
    <text evidence="1">The sequence shown here is derived from an EMBL/GenBank/DDBJ whole genome shotgun (WGS) entry which is preliminary data.</text>
</comment>
<name>A0ACC2QYH5_9NEOP</name>
<dbReference type="Proteomes" id="UP001231649">
    <property type="component" value="Chromosome 9"/>
</dbReference>
<evidence type="ECO:0000313" key="1">
    <source>
        <dbReference type="EMBL" id="KAJ8728208.1"/>
    </source>
</evidence>
<accession>A0ACC2QYH5</accession>